<comment type="caution">
    <text evidence="1">The sequence shown here is derived from an EMBL/GenBank/DDBJ whole genome shotgun (WGS) entry which is preliminary data.</text>
</comment>
<dbReference type="InterPro" id="IPR032633">
    <property type="entry name" value="ThiJ-like"/>
</dbReference>
<name>A0A2W1KIL6_ACIFR</name>
<proteinExistence type="predicted"/>
<evidence type="ECO:0000313" key="2">
    <source>
        <dbReference type="Proteomes" id="UP000248886"/>
    </source>
</evidence>
<dbReference type="EMBL" id="QKQP01000001">
    <property type="protein sequence ID" value="PZD82295.1"/>
    <property type="molecule type" value="Genomic_DNA"/>
</dbReference>
<organism evidence="1 2">
    <name type="scientific">Acidithiobacillus ferrooxidans</name>
    <name type="common">Thiobacillus ferrooxidans</name>
    <dbReference type="NCBI Taxonomy" id="920"/>
    <lineage>
        <taxon>Bacteria</taxon>
        <taxon>Pseudomonadati</taxon>
        <taxon>Pseudomonadota</taxon>
        <taxon>Acidithiobacillia</taxon>
        <taxon>Acidithiobacillales</taxon>
        <taxon>Acidithiobacillaceae</taxon>
        <taxon>Acidithiobacillus</taxon>
    </lineage>
</organism>
<dbReference type="InterPro" id="IPR029062">
    <property type="entry name" value="Class_I_gatase-like"/>
</dbReference>
<keyword evidence="1" id="KW-0315">Glutamine amidotransferase</keyword>
<dbReference type="Pfam" id="PF17124">
    <property type="entry name" value="ThiJ_like"/>
    <property type="match status" value="1"/>
</dbReference>
<dbReference type="GO" id="GO:0005737">
    <property type="term" value="C:cytoplasm"/>
    <property type="evidence" value="ECO:0007669"/>
    <property type="project" value="TreeGrafter"/>
</dbReference>
<dbReference type="PANTHER" id="PTHR48094">
    <property type="entry name" value="PROTEIN/NUCLEIC ACID DEGLYCASE DJ-1-RELATED"/>
    <property type="match status" value="1"/>
</dbReference>
<protein>
    <submittedName>
        <fullName evidence="1">Type 1 glutamine amidotransferase domain-containing protein</fullName>
    </submittedName>
</protein>
<dbReference type="GeneID" id="65279981"/>
<dbReference type="OMA" id="YRMTVIS"/>
<evidence type="ECO:0000313" key="1">
    <source>
        <dbReference type="EMBL" id="PZD82295.1"/>
    </source>
</evidence>
<dbReference type="PANTHER" id="PTHR48094:SF22">
    <property type="entry name" value="DJ-1_PFPI DOMAIN-CONTAINING PROTEIN"/>
    <property type="match status" value="1"/>
</dbReference>
<dbReference type="Proteomes" id="UP000248886">
    <property type="component" value="Unassembled WGS sequence"/>
</dbReference>
<reference evidence="1 2" key="1">
    <citation type="submission" date="2018-06" db="EMBL/GenBank/DDBJ databases">
        <title>Draft sequence of Acidithiobacillus ferrooxidans CCM 4253.</title>
        <authorList>
            <person name="Moya-Beltran A."/>
            <person name="Castro M."/>
            <person name="Covarrubias P.C."/>
            <person name="Issotta F."/>
            <person name="Janiczek O."/>
            <person name="Mandl M."/>
            <person name="Kucera J."/>
            <person name="Quatrini R."/>
        </authorList>
    </citation>
    <scope>NUCLEOTIDE SEQUENCE [LARGE SCALE GENOMIC DNA]</scope>
    <source>
        <strain evidence="1 2">CCM 4253</strain>
    </source>
</reference>
<dbReference type="GO" id="GO:0016740">
    <property type="term" value="F:transferase activity"/>
    <property type="evidence" value="ECO:0007669"/>
    <property type="project" value="UniProtKB-KW"/>
</dbReference>
<dbReference type="GO" id="GO:0019243">
    <property type="term" value="P:methylglyoxal catabolic process to D-lactate via S-lactoyl-glutathione"/>
    <property type="evidence" value="ECO:0007669"/>
    <property type="project" value="TreeGrafter"/>
</dbReference>
<gene>
    <name evidence="1" type="ORF">DN052_04515</name>
</gene>
<dbReference type="CDD" id="cd03141">
    <property type="entry name" value="GATase1_Hsp31_like"/>
    <property type="match status" value="1"/>
</dbReference>
<dbReference type="OrthoDB" id="9792284at2"/>
<dbReference type="AlphaFoldDB" id="A0A2W1KIL6"/>
<keyword evidence="1" id="KW-0808">Transferase</keyword>
<dbReference type="Gene3D" id="3.40.50.880">
    <property type="match status" value="1"/>
</dbReference>
<dbReference type="RefSeq" id="WP_012536246.1">
    <property type="nucleotide sequence ID" value="NZ_AP025160.1"/>
</dbReference>
<dbReference type="SUPFAM" id="SSF52317">
    <property type="entry name" value="Class I glutamine amidotransferase-like"/>
    <property type="match status" value="1"/>
</dbReference>
<accession>A0A2W1KIL6</accession>
<sequence length="250" mass="26477">MTTRPSVLILLSAAQRLRLDDGTEVATGFWAEELVTPWQILREAGWQTHVATPGGVRPSVDAESLEPAALGGDTRKAARLCDAVAQITDLTTPADLNALTGEDLDALAGVFIPGGNGPLMDLCRAPAMDRLLRYCLATAKPVATLCHGSAALLATCGGADRSPFLGQRVTCFSAAEESATALAGRWPYTLEDRLRQEGFLVSVGVPWQSHVVTDHLILSGQNPASGAALTHAFIQRLTSTPTHKGKAHEY</sequence>
<dbReference type="InterPro" id="IPR050325">
    <property type="entry name" value="Prot/Nucl_acid_deglycase"/>
</dbReference>
<dbReference type="GO" id="GO:0019172">
    <property type="term" value="F:glyoxalase III activity"/>
    <property type="evidence" value="ECO:0007669"/>
    <property type="project" value="TreeGrafter"/>
</dbReference>